<evidence type="ECO:0000256" key="4">
    <source>
        <dbReference type="SAM" id="MobiDB-lite"/>
    </source>
</evidence>
<organism evidence="7 8">
    <name type="scientific">Candidatus Akkermansia intestinigallinarum</name>
    <dbReference type="NCBI Taxonomy" id="2838431"/>
    <lineage>
        <taxon>Bacteria</taxon>
        <taxon>Pseudomonadati</taxon>
        <taxon>Verrucomicrobiota</taxon>
        <taxon>Verrucomicrobiia</taxon>
        <taxon>Verrucomicrobiales</taxon>
        <taxon>Akkermansiaceae</taxon>
        <taxon>Akkermansia</taxon>
    </lineage>
</organism>
<feature type="chain" id="PRO_5039571166" description="N-acetylmuramoyl-L-alanine amidase" evidence="5">
    <location>
        <begin position="26"/>
        <end position="374"/>
    </location>
</feature>
<comment type="caution">
    <text evidence="7">The sequence shown here is derived from an EMBL/GenBank/DDBJ whole genome shotgun (WGS) entry which is preliminary data.</text>
</comment>
<protein>
    <recommendedName>
        <fullName evidence="2">N-acetylmuramoyl-L-alanine amidase</fullName>
        <ecNumber evidence="2">3.5.1.28</ecNumber>
    </recommendedName>
</protein>
<evidence type="ECO:0000256" key="3">
    <source>
        <dbReference type="ARBA" id="ARBA00022801"/>
    </source>
</evidence>
<proteinExistence type="predicted"/>
<evidence type="ECO:0000313" key="8">
    <source>
        <dbReference type="Proteomes" id="UP000823964"/>
    </source>
</evidence>
<dbReference type="CDD" id="cd02696">
    <property type="entry name" value="MurNAc-LAA"/>
    <property type="match status" value="1"/>
</dbReference>
<feature type="region of interest" description="Disordered" evidence="4">
    <location>
        <begin position="330"/>
        <end position="374"/>
    </location>
</feature>
<accession>A0A9D1VB39</accession>
<reference evidence="7" key="2">
    <citation type="submission" date="2021-04" db="EMBL/GenBank/DDBJ databases">
        <authorList>
            <person name="Gilroy R."/>
        </authorList>
    </citation>
    <scope>NUCLEOTIDE SEQUENCE</scope>
    <source>
        <strain evidence="7">14975</strain>
    </source>
</reference>
<dbReference type="InterPro" id="IPR002508">
    <property type="entry name" value="MurNAc-LAA_cat"/>
</dbReference>
<dbReference type="InterPro" id="IPR050695">
    <property type="entry name" value="N-acetylmuramoyl_amidase_3"/>
</dbReference>
<dbReference type="SUPFAM" id="SSF53187">
    <property type="entry name" value="Zn-dependent exopeptidases"/>
    <property type="match status" value="1"/>
</dbReference>
<feature type="compositionally biased region" description="Polar residues" evidence="4">
    <location>
        <begin position="350"/>
        <end position="374"/>
    </location>
</feature>
<name>A0A9D1VB39_9BACT</name>
<dbReference type="GO" id="GO:0008745">
    <property type="term" value="F:N-acetylmuramoyl-L-alanine amidase activity"/>
    <property type="evidence" value="ECO:0007669"/>
    <property type="project" value="UniProtKB-EC"/>
</dbReference>
<dbReference type="Proteomes" id="UP000823964">
    <property type="component" value="Unassembled WGS sequence"/>
</dbReference>
<keyword evidence="3" id="KW-0378">Hydrolase</keyword>
<dbReference type="SMART" id="SM00646">
    <property type="entry name" value="Ami_3"/>
    <property type="match status" value="1"/>
</dbReference>
<gene>
    <name evidence="7" type="ORF">H9862_04615</name>
</gene>
<dbReference type="GO" id="GO:0030288">
    <property type="term" value="C:outer membrane-bounded periplasmic space"/>
    <property type="evidence" value="ECO:0007669"/>
    <property type="project" value="TreeGrafter"/>
</dbReference>
<evidence type="ECO:0000313" key="7">
    <source>
        <dbReference type="EMBL" id="HIX19871.1"/>
    </source>
</evidence>
<evidence type="ECO:0000259" key="6">
    <source>
        <dbReference type="SMART" id="SM00646"/>
    </source>
</evidence>
<keyword evidence="5" id="KW-0732">Signal</keyword>
<dbReference type="GO" id="GO:0009253">
    <property type="term" value="P:peptidoglycan catabolic process"/>
    <property type="evidence" value="ECO:0007669"/>
    <property type="project" value="InterPro"/>
</dbReference>
<comment type="catalytic activity">
    <reaction evidence="1">
        <text>Hydrolyzes the link between N-acetylmuramoyl residues and L-amino acid residues in certain cell-wall glycopeptides.</text>
        <dbReference type="EC" id="3.5.1.28"/>
    </reaction>
</comment>
<dbReference type="EMBL" id="DXFQ01000079">
    <property type="protein sequence ID" value="HIX19871.1"/>
    <property type="molecule type" value="Genomic_DNA"/>
</dbReference>
<dbReference type="EC" id="3.5.1.28" evidence="2"/>
<dbReference type="Gene3D" id="3.40.630.40">
    <property type="entry name" value="Zn-dependent exopeptidases"/>
    <property type="match status" value="1"/>
</dbReference>
<evidence type="ECO:0000256" key="5">
    <source>
        <dbReference type="SAM" id="SignalP"/>
    </source>
</evidence>
<evidence type="ECO:0000256" key="1">
    <source>
        <dbReference type="ARBA" id="ARBA00001561"/>
    </source>
</evidence>
<sequence length="374" mass="41501">MPRPFVYLICALAAFLTLSAETASAAPRRWDVTSINGTEYVRVKDLCDFYRFSPRKGRSGFVSYGAGNRTVSLRANRQDFYVNNYRYILSYPVRRIGSELYISTTDIKKLVDPVLRPRYSTEASTVRTVVIDPGHGGHDAGAVSPWAREKDCNLAVALKLRDKLVARGYKVVMTREDDRFLTLQQRVRIANRIPDSVFVSIHHNSSGRHATGIETFTLAPHGTTSPFARTRRFEELAGNDQDSENIALATSIHSRAIKSTGADDRGIQRARFSVLCTICRPAILFEGGFVSNPEEGRRIATEDYQNKLADSICDGIVNYTAVVSRSRIKPTGNRRMGATSIGGRSKRSESAPSASRGSATRIHGNNNYRGTTRL</sequence>
<evidence type="ECO:0000256" key="2">
    <source>
        <dbReference type="ARBA" id="ARBA00011901"/>
    </source>
</evidence>
<dbReference type="AlphaFoldDB" id="A0A9D1VB39"/>
<feature type="signal peptide" evidence="5">
    <location>
        <begin position="1"/>
        <end position="25"/>
    </location>
</feature>
<reference evidence="7" key="1">
    <citation type="journal article" date="2021" name="PeerJ">
        <title>Extensive microbial diversity within the chicken gut microbiome revealed by metagenomics and culture.</title>
        <authorList>
            <person name="Gilroy R."/>
            <person name="Ravi A."/>
            <person name="Getino M."/>
            <person name="Pursley I."/>
            <person name="Horton D.L."/>
            <person name="Alikhan N.F."/>
            <person name="Baker D."/>
            <person name="Gharbi K."/>
            <person name="Hall N."/>
            <person name="Watson M."/>
            <person name="Adriaenssens E.M."/>
            <person name="Foster-Nyarko E."/>
            <person name="Jarju S."/>
            <person name="Secka A."/>
            <person name="Antonio M."/>
            <person name="Oren A."/>
            <person name="Chaudhuri R.R."/>
            <person name="La Ragione R."/>
            <person name="Hildebrand F."/>
            <person name="Pallen M.J."/>
        </authorList>
    </citation>
    <scope>NUCLEOTIDE SEQUENCE</scope>
    <source>
        <strain evidence="7">14975</strain>
    </source>
</reference>
<dbReference type="PANTHER" id="PTHR30404:SF0">
    <property type="entry name" value="N-ACETYLMURAMOYL-L-ALANINE AMIDASE AMIC"/>
    <property type="match status" value="1"/>
</dbReference>
<dbReference type="PANTHER" id="PTHR30404">
    <property type="entry name" value="N-ACETYLMURAMOYL-L-ALANINE AMIDASE"/>
    <property type="match status" value="1"/>
</dbReference>
<feature type="domain" description="MurNAc-LAA" evidence="6">
    <location>
        <begin position="187"/>
        <end position="317"/>
    </location>
</feature>
<dbReference type="Pfam" id="PF01520">
    <property type="entry name" value="Amidase_3"/>
    <property type="match status" value="1"/>
</dbReference>